<feature type="domain" description="SGS" evidence="7">
    <location>
        <begin position="268"/>
        <end position="359"/>
    </location>
</feature>
<dbReference type="SUPFAM" id="SSF49764">
    <property type="entry name" value="HSP20-like chaperones"/>
    <property type="match status" value="1"/>
</dbReference>
<dbReference type="FunFam" id="1.25.40.10:FF:000778">
    <property type="entry name" value="Protein SGT1 homolog"/>
    <property type="match status" value="1"/>
</dbReference>
<comment type="caution">
    <text evidence="9">The sequence shown here is derived from an EMBL/GenBank/DDBJ whole genome shotgun (WGS) entry which is preliminary data.</text>
</comment>
<dbReference type="Proteomes" id="UP001359559">
    <property type="component" value="Unassembled WGS sequence"/>
</dbReference>
<dbReference type="InterPro" id="IPR007699">
    <property type="entry name" value="SGS_dom"/>
</dbReference>
<dbReference type="InterPro" id="IPR019734">
    <property type="entry name" value="TPR_rpt"/>
</dbReference>
<gene>
    <name evidence="9" type="ORF">RJT34_26421</name>
</gene>
<evidence type="ECO:0000256" key="1">
    <source>
        <dbReference type="ARBA" id="ARBA00008509"/>
    </source>
</evidence>
<dbReference type="InterPro" id="IPR008978">
    <property type="entry name" value="HSP20-like_chaperone"/>
</dbReference>
<dbReference type="SMART" id="SM00028">
    <property type="entry name" value="TPR"/>
    <property type="match status" value="3"/>
</dbReference>
<dbReference type="Gene3D" id="2.60.40.790">
    <property type="match status" value="1"/>
</dbReference>
<dbReference type="InterPro" id="IPR044563">
    <property type="entry name" value="Sgt1-like"/>
</dbReference>
<dbReference type="FunFam" id="2.60.40.790:FF:000041">
    <property type="entry name" value="Protein SGT1 homolog A"/>
    <property type="match status" value="1"/>
</dbReference>
<evidence type="ECO:0000256" key="2">
    <source>
        <dbReference type="ARBA" id="ARBA00022737"/>
    </source>
</evidence>
<feature type="domain" description="CS" evidence="8">
    <location>
        <begin position="157"/>
        <end position="246"/>
    </location>
</feature>
<dbReference type="InterPro" id="IPR007052">
    <property type="entry name" value="CS_dom"/>
</dbReference>
<dbReference type="PROSITE" id="PS51048">
    <property type="entry name" value="SGS"/>
    <property type="match status" value="1"/>
</dbReference>
<comment type="similarity">
    <text evidence="1">Belongs to the SGT1 family.</text>
</comment>
<keyword evidence="10" id="KW-1185">Reference proteome</keyword>
<organism evidence="9 10">
    <name type="scientific">Clitoria ternatea</name>
    <name type="common">Butterfly pea</name>
    <dbReference type="NCBI Taxonomy" id="43366"/>
    <lineage>
        <taxon>Eukaryota</taxon>
        <taxon>Viridiplantae</taxon>
        <taxon>Streptophyta</taxon>
        <taxon>Embryophyta</taxon>
        <taxon>Tracheophyta</taxon>
        <taxon>Spermatophyta</taxon>
        <taxon>Magnoliopsida</taxon>
        <taxon>eudicotyledons</taxon>
        <taxon>Gunneridae</taxon>
        <taxon>Pentapetalae</taxon>
        <taxon>rosids</taxon>
        <taxon>fabids</taxon>
        <taxon>Fabales</taxon>
        <taxon>Fabaceae</taxon>
        <taxon>Papilionoideae</taxon>
        <taxon>50 kb inversion clade</taxon>
        <taxon>NPAAA clade</taxon>
        <taxon>indigoferoid/millettioid clade</taxon>
        <taxon>Phaseoleae</taxon>
        <taxon>Clitoria</taxon>
    </lineage>
</organism>
<dbReference type="PROSITE" id="PS51203">
    <property type="entry name" value="CS"/>
    <property type="match status" value="1"/>
</dbReference>
<evidence type="ECO:0000259" key="8">
    <source>
        <dbReference type="PROSITE" id="PS51203"/>
    </source>
</evidence>
<dbReference type="SUPFAM" id="SSF48452">
    <property type="entry name" value="TPR-like"/>
    <property type="match status" value="1"/>
</dbReference>
<reference evidence="9 10" key="1">
    <citation type="submission" date="2024-01" db="EMBL/GenBank/DDBJ databases">
        <title>The genomes of 5 underutilized Papilionoideae crops provide insights into root nodulation and disease resistance.</title>
        <authorList>
            <person name="Yuan L."/>
        </authorList>
    </citation>
    <scope>NUCLEOTIDE SEQUENCE [LARGE SCALE GENOMIC DNA]</scope>
    <source>
        <strain evidence="9">LY-2023</strain>
        <tissue evidence="9">Leaf</tissue>
    </source>
</reference>
<proteinExistence type="inferred from homology"/>
<dbReference type="InterPro" id="IPR011990">
    <property type="entry name" value="TPR-like_helical_dom_sf"/>
</dbReference>
<accession>A0AAN9I809</accession>
<feature type="repeat" description="TPR" evidence="6">
    <location>
        <begin position="36"/>
        <end position="69"/>
    </location>
</feature>
<protein>
    <recommendedName>
        <fullName evidence="4">Protein SGT1 homolog</fullName>
    </recommendedName>
    <alternativeName>
        <fullName evidence="5">Suppressor of G2 allele of SKP1 homolog</fullName>
    </alternativeName>
</protein>
<evidence type="ECO:0000256" key="3">
    <source>
        <dbReference type="ARBA" id="ARBA00022803"/>
    </source>
</evidence>
<keyword evidence="2" id="KW-0677">Repeat</keyword>
<evidence type="ECO:0000256" key="4">
    <source>
        <dbReference type="ARBA" id="ARBA00069423"/>
    </source>
</evidence>
<dbReference type="Pfam" id="PF13181">
    <property type="entry name" value="TPR_8"/>
    <property type="match status" value="2"/>
</dbReference>
<keyword evidence="3 6" id="KW-0802">TPR repeat</keyword>
<dbReference type="AlphaFoldDB" id="A0AAN9I809"/>
<dbReference type="CDD" id="cd06466">
    <property type="entry name" value="p23_CS_SGT1_like"/>
    <property type="match status" value="1"/>
</dbReference>
<dbReference type="GO" id="GO:0051087">
    <property type="term" value="F:protein-folding chaperone binding"/>
    <property type="evidence" value="ECO:0007669"/>
    <property type="project" value="InterPro"/>
</dbReference>
<dbReference type="PANTHER" id="PTHR45862">
    <property type="entry name" value="PROTEIN SGT1 HOMOLOG"/>
    <property type="match status" value="1"/>
</dbReference>
<evidence type="ECO:0000256" key="6">
    <source>
        <dbReference type="PROSITE-ProRule" id="PRU00339"/>
    </source>
</evidence>
<dbReference type="EMBL" id="JAYKXN010000007">
    <property type="protein sequence ID" value="KAK7270908.1"/>
    <property type="molecule type" value="Genomic_DNA"/>
</dbReference>
<sequence length="359" mass="40484">MASDLEAKAKEAFVEDHFELAVELLTQAINLDPSKPELYADRAQANIKLNNFTEAVADANKALDLNPSLPKAYLRKGTACMKLEEYQTAKAALEMGASLSADKSRFDNLIKECDKLIAEESYTIPVQEVKTETQGVTPKEVKQEDDLSEKPTVTVTKPKYRHEFYQKLDEVVVTIFAKKIPKESITVDFGEQILSVSINVPGEEAYVFQPRLFGKIIPSRSRYDVLSTKIEIRLVKAEPNHWKSLEFAGDNTIVQRVNASSVGTNRPGYPSSKSTRVDWDKLEAQVKKEEKDEKLDGDAALNKFFREIYQDADEDTRRAMKKSFVESNGTVLSTNWKEVGSKKVEGSPPDGMELKKWEY</sequence>
<evidence type="ECO:0000313" key="9">
    <source>
        <dbReference type="EMBL" id="KAK7270908.1"/>
    </source>
</evidence>
<dbReference type="Pfam" id="PF04969">
    <property type="entry name" value="CS"/>
    <property type="match status" value="1"/>
</dbReference>
<dbReference type="GO" id="GO:0006950">
    <property type="term" value="P:response to stress"/>
    <property type="evidence" value="ECO:0007669"/>
    <property type="project" value="UniProtKB-ARBA"/>
</dbReference>
<dbReference type="Gene3D" id="1.25.40.10">
    <property type="entry name" value="Tetratricopeptide repeat domain"/>
    <property type="match status" value="1"/>
</dbReference>
<evidence type="ECO:0000256" key="5">
    <source>
        <dbReference type="ARBA" id="ARBA00075471"/>
    </source>
</evidence>
<name>A0AAN9I809_CLITE</name>
<evidence type="ECO:0000313" key="10">
    <source>
        <dbReference type="Proteomes" id="UP001359559"/>
    </source>
</evidence>
<dbReference type="Pfam" id="PF05002">
    <property type="entry name" value="SGS"/>
    <property type="match status" value="1"/>
</dbReference>
<dbReference type="PROSITE" id="PS50005">
    <property type="entry name" value="TPR"/>
    <property type="match status" value="1"/>
</dbReference>
<evidence type="ECO:0000259" key="7">
    <source>
        <dbReference type="PROSITE" id="PS51048"/>
    </source>
</evidence>